<dbReference type="AlphaFoldDB" id="A0A7V9Z333"/>
<dbReference type="EMBL" id="JACDUU010000014">
    <property type="protein sequence ID" value="MBA2873154.1"/>
    <property type="molecule type" value="Genomic_DNA"/>
</dbReference>
<name>A0A7V9Z333_9BACL</name>
<keyword evidence="2" id="KW-1185">Reference proteome</keyword>
<sequence>MLTIFRDFILNLFFTWKEKNDIRKLLKDFQNNQEDTEPVGIIVYRSSGKLKRKYGI</sequence>
<protein>
    <submittedName>
        <fullName evidence="1">Uncharacterized protein</fullName>
    </submittedName>
</protein>
<evidence type="ECO:0000313" key="2">
    <source>
        <dbReference type="Proteomes" id="UP000580891"/>
    </source>
</evidence>
<gene>
    <name evidence="1" type="ORF">HNQ85_003492</name>
</gene>
<reference evidence="1 2" key="1">
    <citation type="submission" date="2020-07" db="EMBL/GenBank/DDBJ databases">
        <title>Genomic Encyclopedia of Type Strains, Phase IV (KMG-IV): sequencing the most valuable type-strain genomes for metagenomic binning, comparative biology and taxonomic classification.</title>
        <authorList>
            <person name="Goeker M."/>
        </authorList>
    </citation>
    <scope>NUCLEOTIDE SEQUENCE [LARGE SCALE GENOMIC DNA]</scope>
    <source>
        <strain evidence="1 2">DSM 25220</strain>
    </source>
</reference>
<evidence type="ECO:0000313" key="1">
    <source>
        <dbReference type="EMBL" id="MBA2873154.1"/>
    </source>
</evidence>
<comment type="caution">
    <text evidence="1">The sequence shown here is derived from an EMBL/GenBank/DDBJ whole genome shotgun (WGS) entry which is preliminary data.</text>
</comment>
<proteinExistence type="predicted"/>
<accession>A0A7V9Z333</accession>
<dbReference type="Proteomes" id="UP000580891">
    <property type="component" value="Unassembled WGS sequence"/>
</dbReference>
<organism evidence="1 2">
    <name type="scientific">[Anoxybacillus] calidus</name>
    <dbReference type="NCBI Taxonomy" id="575178"/>
    <lineage>
        <taxon>Bacteria</taxon>
        <taxon>Bacillati</taxon>
        <taxon>Bacillota</taxon>
        <taxon>Bacilli</taxon>
        <taxon>Bacillales</taxon>
        <taxon>Anoxybacillaceae</taxon>
        <taxon>Paranoxybacillus</taxon>
    </lineage>
</organism>